<proteinExistence type="predicted"/>
<dbReference type="EMBL" id="CP092865">
    <property type="protein sequence ID" value="UYV65198.1"/>
    <property type="molecule type" value="Genomic_DNA"/>
</dbReference>
<gene>
    <name evidence="1" type="ORF">LAZ67_3003556</name>
</gene>
<organism evidence="1 2">
    <name type="scientific">Cordylochernes scorpioides</name>
    <dbReference type="NCBI Taxonomy" id="51811"/>
    <lineage>
        <taxon>Eukaryota</taxon>
        <taxon>Metazoa</taxon>
        <taxon>Ecdysozoa</taxon>
        <taxon>Arthropoda</taxon>
        <taxon>Chelicerata</taxon>
        <taxon>Arachnida</taxon>
        <taxon>Pseudoscorpiones</taxon>
        <taxon>Cheliferoidea</taxon>
        <taxon>Chernetidae</taxon>
        <taxon>Cordylochernes</taxon>
    </lineage>
</organism>
<name>A0ABY6K9E6_9ARAC</name>
<evidence type="ECO:0000313" key="1">
    <source>
        <dbReference type="EMBL" id="UYV65198.1"/>
    </source>
</evidence>
<evidence type="ECO:0000313" key="2">
    <source>
        <dbReference type="Proteomes" id="UP001235939"/>
    </source>
</evidence>
<dbReference type="Proteomes" id="UP001235939">
    <property type="component" value="Chromosome 03"/>
</dbReference>
<keyword evidence="2" id="KW-1185">Reference proteome</keyword>
<sequence length="223" mass="24309">MWCGVGCTGERAQVFHLLGPYVVLEGLELLRGDELLPLRRLHRPYVGFPRVGSVHWTDPDWDSGVPDGNPFILPTVHSYRSGSGHRTTGQSLTCAAPWKGRCHYPVSQPQFPVHGYRSGSRHRTTGQSLTCAAPWKGRCHCPVSQPQFPVQGYRSGSRHRTTGQSLTCAAPWKGRCHCPVSQPLFTVTVAAHDTVLQGSPLLVLLHGKAGAIAPLVSHCSQLP</sequence>
<protein>
    <submittedName>
        <fullName evidence="1">Uncharacterized protein</fullName>
    </submittedName>
</protein>
<accession>A0ABY6K9E6</accession>
<reference evidence="1 2" key="1">
    <citation type="submission" date="2022-01" db="EMBL/GenBank/DDBJ databases">
        <title>A chromosomal length assembly of Cordylochernes scorpioides.</title>
        <authorList>
            <person name="Zeh D."/>
            <person name="Zeh J."/>
        </authorList>
    </citation>
    <scope>NUCLEOTIDE SEQUENCE [LARGE SCALE GENOMIC DNA]</scope>
    <source>
        <strain evidence="1">IN4F17</strain>
        <tissue evidence="1">Whole Body</tissue>
    </source>
</reference>